<feature type="domain" description="DUF2087" evidence="2">
    <location>
        <begin position="186"/>
        <end position="254"/>
    </location>
</feature>
<dbReference type="OrthoDB" id="9789954at2"/>
<name>A0A368W5P3_9BACL</name>
<keyword evidence="4" id="KW-1185">Reference proteome</keyword>
<dbReference type="Pfam" id="PF09860">
    <property type="entry name" value="DUF2087"/>
    <property type="match status" value="1"/>
</dbReference>
<feature type="region of interest" description="Disordered" evidence="1">
    <location>
        <begin position="263"/>
        <end position="299"/>
    </location>
</feature>
<dbReference type="RefSeq" id="WP_114380743.1">
    <property type="nucleotide sequence ID" value="NZ_QPJD01000008.1"/>
</dbReference>
<dbReference type="EMBL" id="QPJD01000008">
    <property type="protein sequence ID" value="RCW47444.1"/>
    <property type="molecule type" value="Genomic_DNA"/>
</dbReference>
<dbReference type="SUPFAM" id="SSF82771">
    <property type="entry name" value="GIY-YIG endonuclease"/>
    <property type="match status" value="1"/>
</dbReference>
<feature type="compositionally biased region" description="Basic and acidic residues" evidence="1">
    <location>
        <begin position="263"/>
        <end position="295"/>
    </location>
</feature>
<accession>A0A368W5P3</accession>
<sequence>MELNERFWSSSIDELKQGYVYDEAARMYYCLICGESFEEGEVFHLEKAGRWYEARKYAAYHVQHAHGSMFDCLLELDKKATGLTDLQKELIRGFADNLSDGEMMQLTGVGSASTIRNHRFVLKEKAKQARLIVAIMELMEQGAVTAPRFVPIHRTATQVDDRYAITEDEYASLIKQYFPNGPEGPLASFPRKEKRKIAVLRHISSYFQSGKIYKEKDVNEQLSRFLVDDYVTLRRYLIEYGYLDRKDDGSEYWVKELGGETGELDRPKEQKQEQKPDQQESKVERKGGHKMEKAQRKQLTSEYQERERLMGVFQITNKVNGRIYIGGSTNLDAVWGKEQFLLNIEGHTNKDLQKEWKEYGSENFTFLILETVKFDHQVRYDYKDVFAAEGRQPIDMVRQYNREVAALKEQWLEKLQPFGEKGYHRRDDEVKE</sequence>
<evidence type="ECO:0000313" key="3">
    <source>
        <dbReference type="EMBL" id="RCW47444.1"/>
    </source>
</evidence>
<evidence type="ECO:0000259" key="2">
    <source>
        <dbReference type="Pfam" id="PF09860"/>
    </source>
</evidence>
<evidence type="ECO:0000313" key="4">
    <source>
        <dbReference type="Proteomes" id="UP000252415"/>
    </source>
</evidence>
<reference evidence="3 4" key="1">
    <citation type="submission" date="2018-07" db="EMBL/GenBank/DDBJ databases">
        <title>Genomic Encyclopedia of Type Strains, Phase III (KMG-III): the genomes of soil and plant-associated and newly described type strains.</title>
        <authorList>
            <person name="Whitman W."/>
        </authorList>
    </citation>
    <scope>NUCLEOTIDE SEQUENCE [LARGE SCALE GENOMIC DNA]</scope>
    <source>
        <strain evidence="3 4">CECT 7506</strain>
    </source>
</reference>
<comment type="caution">
    <text evidence="3">The sequence shown here is derived from an EMBL/GenBank/DDBJ whole genome shotgun (WGS) entry which is preliminary data.</text>
</comment>
<dbReference type="Gene3D" id="3.40.1440.10">
    <property type="entry name" value="GIY-YIG endonuclease"/>
    <property type="match status" value="1"/>
</dbReference>
<dbReference type="CDD" id="cd10451">
    <property type="entry name" value="GIY-YIG_LuxR_like"/>
    <property type="match status" value="1"/>
</dbReference>
<evidence type="ECO:0000256" key="1">
    <source>
        <dbReference type="SAM" id="MobiDB-lite"/>
    </source>
</evidence>
<gene>
    <name evidence="3" type="ORF">DFP97_10859</name>
</gene>
<dbReference type="AlphaFoldDB" id="A0A368W5P3"/>
<dbReference type="Proteomes" id="UP000252415">
    <property type="component" value="Unassembled WGS sequence"/>
</dbReference>
<proteinExistence type="predicted"/>
<protein>
    <recommendedName>
        <fullName evidence="2">DUF2087 domain-containing protein</fullName>
    </recommendedName>
</protein>
<organism evidence="3 4">
    <name type="scientific">Paenibacillus prosopidis</name>
    <dbReference type="NCBI Taxonomy" id="630520"/>
    <lineage>
        <taxon>Bacteria</taxon>
        <taxon>Bacillati</taxon>
        <taxon>Bacillota</taxon>
        <taxon>Bacilli</taxon>
        <taxon>Bacillales</taxon>
        <taxon>Paenibacillaceae</taxon>
        <taxon>Paenibacillus</taxon>
    </lineage>
</organism>
<dbReference type="InterPro" id="IPR035901">
    <property type="entry name" value="GIY-YIG_endonuc_sf"/>
</dbReference>
<dbReference type="InterPro" id="IPR018656">
    <property type="entry name" value="DUF2087"/>
</dbReference>